<sequence length="371" mass="39391">MKKLKTIIDNVGLPRLIIGLFFILLLITSLAVGFDPGVLFSDVLRRVLMYSILVLAMIPGVQSGIGMNFGISIGISAGLLGAVLSMEVSFVNNWAEKFGAANPWLTILLALAIGIVIAAVLGYLYGLLLNRVKGSEMTVSTYVGFSVIAFMNIVWLSFSFQNGELSWPLQGKGLRNTASLAGSFGGLLSEPTVIQDTQPAWLKWLAFNVGGVTIPLGLILVFVLCAFVIWLFLQSKAGIAMSAGGENPTFTTSSGINVDRTRILGTVISTVFGAVGIIMYAQTYGFLQLYNAPLMMGFASVAAILIGGASVHRAAIPHVIIGTLLFQGILVTALPVVNVVIQIGVLPEVLRIIISNGIILYALSKAKGENQ</sequence>
<feature type="transmembrane region" description="Helical" evidence="6">
    <location>
        <begin position="38"/>
        <end position="58"/>
    </location>
</feature>
<dbReference type="KEGG" id="abat:CFX1CAM_0738"/>
<evidence type="ECO:0000313" key="8">
    <source>
        <dbReference type="Proteomes" id="UP000195514"/>
    </source>
</evidence>
<feature type="transmembrane region" description="Helical" evidence="6">
    <location>
        <begin position="319"/>
        <end position="337"/>
    </location>
</feature>
<dbReference type="RefSeq" id="WP_087861719.1">
    <property type="nucleotide sequence ID" value="NZ_LT859958.1"/>
</dbReference>
<protein>
    <submittedName>
        <fullName evidence="7">Inner-membrane translocator</fullName>
    </submittedName>
</protein>
<gene>
    <name evidence="7" type="ORF">CFX1CAM_0738</name>
</gene>
<keyword evidence="5 6" id="KW-0472">Membrane</keyword>
<evidence type="ECO:0000256" key="6">
    <source>
        <dbReference type="SAM" id="Phobius"/>
    </source>
</evidence>
<evidence type="ECO:0000256" key="1">
    <source>
        <dbReference type="ARBA" id="ARBA00004651"/>
    </source>
</evidence>
<evidence type="ECO:0000256" key="5">
    <source>
        <dbReference type="ARBA" id="ARBA00023136"/>
    </source>
</evidence>
<dbReference type="GO" id="GO:0005886">
    <property type="term" value="C:plasma membrane"/>
    <property type="evidence" value="ECO:0007669"/>
    <property type="project" value="UniProtKB-SubCell"/>
</dbReference>
<reference evidence="8" key="1">
    <citation type="submission" date="2017-05" db="EMBL/GenBank/DDBJ databases">
        <authorList>
            <person name="Kirkegaard R."/>
            <person name="Mcilroy J S."/>
        </authorList>
    </citation>
    <scope>NUCLEOTIDE SEQUENCE [LARGE SCALE GENOMIC DNA]</scope>
</reference>
<feature type="transmembrane region" description="Helical" evidence="6">
    <location>
        <begin position="12"/>
        <end position="32"/>
    </location>
</feature>
<evidence type="ECO:0000256" key="2">
    <source>
        <dbReference type="ARBA" id="ARBA00022475"/>
    </source>
</evidence>
<feature type="transmembrane region" description="Helical" evidence="6">
    <location>
        <begin position="65"/>
        <end position="84"/>
    </location>
</feature>
<dbReference type="PANTHER" id="PTHR32196">
    <property type="entry name" value="ABC TRANSPORTER PERMEASE PROTEIN YPHD-RELATED-RELATED"/>
    <property type="match status" value="1"/>
</dbReference>
<dbReference type="EMBL" id="LT859958">
    <property type="protein sequence ID" value="SMX53803.1"/>
    <property type="molecule type" value="Genomic_DNA"/>
</dbReference>
<keyword evidence="2" id="KW-1003">Cell membrane</keyword>
<evidence type="ECO:0000256" key="4">
    <source>
        <dbReference type="ARBA" id="ARBA00022989"/>
    </source>
</evidence>
<dbReference type="InterPro" id="IPR001851">
    <property type="entry name" value="ABC_transp_permease"/>
</dbReference>
<proteinExistence type="predicted"/>
<name>A0A1Y6K2B2_9CHLR</name>
<feature type="transmembrane region" description="Helical" evidence="6">
    <location>
        <begin position="287"/>
        <end position="307"/>
    </location>
</feature>
<feature type="transmembrane region" description="Helical" evidence="6">
    <location>
        <begin position="212"/>
        <end position="233"/>
    </location>
</feature>
<evidence type="ECO:0000313" key="7">
    <source>
        <dbReference type="EMBL" id="SMX53803.1"/>
    </source>
</evidence>
<keyword evidence="3 6" id="KW-0812">Transmembrane</keyword>
<feature type="transmembrane region" description="Helical" evidence="6">
    <location>
        <begin position="263"/>
        <end position="281"/>
    </location>
</feature>
<accession>A0A1Y6K2B2</accession>
<keyword evidence="8" id="KW-1185">Reference proteome</keyword>
<keyword evidence="4 6" id="KW-1133">Transmembrane helix</keyword>
<comment type="subcellular location">
    <subcellularLocation>
        <location evidence="1">Cell membrane</location>
        <topology evidence="1">Multi-pass membrane protein</topology>
    </subcellularLocation>
</comment>
<dbReference type="AlphaFoldDB" id="A0A1Y6K2B2"/>
<organism evidence="7 8">
    <name type="scientific">Candidatus Brevifilum fermentans</name>
    <dbReference type="NCBI Taxonomy" id="1986204"/>
    <lineage>
        <taxon>Bacteria</taxon>
        <taxon>Bacillati</taxon>
        <taxon>Chloroflexota</taxon>
        <taxon>Anaerolineae</taxon>
        <taxon>Anaerolineales</taxon>
        <taxon>Anaerolineaceae</taxon>
        <taxon>Candidatus Brevifilum</taxon>
    </lineage>
</organism>
<dbReference type="OrthoDB" id="5499919at2"/>
<dbReference type="PANTHER" id="PTHR32196:SF15">
    <property type="entry name" value="SUGAR ABC TRANSPORTER PERMEASE PROTEIN"/>
    <property type="match status" value="1"/>
</dbReference>
<dbReference type="Pfam" id="PF02653">
    <property type="entry name" value="BPD_transp_2"/>
    <property type="match status" value="1"/>
</dbReference>
<feature type="transmembrane region" description="Helical" evidence="6">
    <location>
        <begin position="104"/>
        <end position="127"/>
    </location>
</feature>
<feature type="transmembrane region" description="Helical" evidence="6">
    <location>
        <begin position="139"/>
        <end position="158"/>
    </location>
</feature>
<evidence type="ECO:0000256" key="3">
    <source>
        <dbReference type="ARBA" id="ARBA00022692"/>
    </source>
</evidence>
<dbReference type="Proteomes" id="UP000195514">
    <property type="component" value="Chromosome I"/>
</dbReference>
<dbReference type="GO" id="GO:0022857">
    <property type="term" value="F:transmembrane transporter activity"/>
    <property type="evidence" value="ECO:0007669"/>
    <property type="project" value="InterPro"/>
</dbReference>